<dbReference type="Proteomes" id="UP001642409">
    <property type="component" value="Unassembled WGS sequence"/>
</dbReference>
<comment type="caution">
    <text evidence="1">The sequence shown here is derived from an EMBL/GenBank/DDBJ whole genome shotgun (WGS) entry which is preliminary data.</text>
</comment>
<name>A0AA86QLI2_9EUKA</name>
<proteinExistence type="predicted"/>
<sequence length="106" mass="12310">MSTIEIQETQNITLARFPSYFRKRQLQSFFLFVSIEEVGHSGFPKITVGQAGKISMKRMLNARFGCVFIASRLNSTFRKRELSTVFPRYVNKAVSRNPTFPRERTL</sequence>
<organism evidence="1">
    <name type="scientific">Hexamita inflata</name>
    <dbReference type="NCBI Taxonomy" id="28002"/>
    <lineage>
        <taxon>Eukaryota</taxon>
        <taxon>Metamonada</taxon>
        <taxon>Diplomonadida</taxon>
        <taxon>Hexamitidae</taxon>
        <taxon>Hexamitinae</taxon>
        <taxon>Hexamita</taxon>
    </lineage>
</organism>
<dbReference type="EMBL" id="CATOUU010000865">
    <property type="protein sequence ID" value="CAI9955354.1"/>
    <property type="molecule type" value="Genomic_DNA"/>
</dbReference>
<evidence type="ECO:0000313" key="3">
    <source>
        <dbReference type="Proteomes" id="UP001642409"/>
    </source>
</evidence>
<keyword evidence="3" id="KW-1185">Reference proteome</keyword>
<accession>A0AA86QLI2</accession>
<gene>
    <name evidence="1" type="ORF">HINF_LOCUS42999</name>
    <name evidence="2" type="ORF">HINF_LOCUS5184</name>
</gene>
<evidence type="ECO:0000313" key="2">
    <source>
        <dbReference type="EMBL" id="CAL5979037.1"/>
    </source>
</evidence>
<dbReference type="AlphaFoldDB" id="A0AA86QLI2"/>
<evidence type="ECO:0000313" key="1">
    <source>
        <dbReference type="EMBL" id="CAI9955354.1"/>
    </source>
</evidence>
<reference evidence="2 3" key="2">
    <citation type="submission" date="2024-07" db="EMBL/GenBank/DDBJ databases">
        <authorList>
            <person name="Akdeniz Z."/>
        </authorList>
    </citation>
    <scope>NUCLEOTIDE SEQUENCE [LARGE SCALE GENOMIC DNA]</scope>
</reference>
<protein>
    <submittedName>
        <fullName evidence="2">Hypothetical_protein</fullName>
    </submittedName>
</protein>
<reference evidence="1" key="1">
    <citation type="submission" date="2023-06" db="EMBL/GenBank/DDBJ databases">
        <authorList>
            <person name="Kurt Z."/>
        </authorList>
    </citation>
    <scope>NUCLEOTIDE SEQUENCE</scope>
</reference>
<dbReference type="EMBL" id="CAXDID020000010">
    <property type="protein sequence ID" value="CAL5979037.1"/>
    <property type="molecule type" value="Genomic_DNA"/>
</dbReference>